<evidence type="ECO:0000313" key="1">
    <source>
        <dbReference type="EMBL" id="WIF99273.1"/>
    </source>
</evidence>
<evidence type="ECO:0008006" key="3">
    <source>
        <dbReference type="Google" id="ProtNLM"/>
    </source>
</evidence>
<evidence type="ECO:0000313" key="2">
    <source>
        <dbReference type="Proteomes" id="UP001236652"/>
    </source>
</evidence>
<organism evidence="1 2">
    <name type="scientific">Pontibacillus chungwhensis</name>
    <dbReference type="NCBI Taxonomy" id="265426"/>
    <lineage>
        <taxon>Bacteria</taxon>
        <taxon>Bacillati</taxon>
        <taxon>Bacillota</taxon>
        <taxon>Bacilli</taxon>
        <taxon>Bacillales</taxon>
        <taxon>Bacillaceae</taxon>
        <taxon>Pontibacillus</taxon>
    </lineage>
</organism>
<reference evidence="1 2" key="1">
    <citation type="submission" date="2023-05" db="EMBL/GenBank/DDBJ databases">
        <title>Comparative genomics reveals the evidence of polycyclic aromatic hydrocarbons degradation in moderately halophilic genus Pontibacillus.</title>
        <authorList>
            <person name="Yang H."/>
            <person name="Qian Z."/>
        </authorList>
    </citation>
    <scope>NUCLEOTIDE SEQUENCE [LARGE SCALE GENOMIC DNA]</scope>
    <source>
        <strain evidence="2">HN14</strain>
    </source>
</reference>
<dbReference type="RefSeq" id="WP_231418111.1">
    <property type="nucleotide sequence ID" value="NZ_CP126446.1"/>
</dbReference>
<name>A0ABY8V0V8_9BACI</name>
<gene>
    <name evidence="1" type="ORF">QNI29_06330</name>
</gene>
<proteinExistence type="predicted"/>
<keyword evidence="2" id="KW-1185">Reference proteome</keyword>
<dbReference type="EMBL" id="CP126446">
    <property type="protein sequence ID" value="WIF99273.1"/>
    <property type="molecule type" value="Genomic_DNA"/>
</dbReference>
<protein>
    <recommendedName>
        <fullName evidence="3">Lipoprotein</fullName>
    </recommendedName>
</protein>
<sequence>MKRKWFLAIGVVIIIFFSVKHFNDFREKDLDDVIHYDISNVESFSINGLTGEYEWRTDQKAHAEEFKDFLSNYRVKRMKDHEWDSDVSKEDGFTLTIYSKDKEIPIEASIYEKRVLFYNEGEYYQVVNDRIDVDWIRNYSKENKL</sequence>
<dbReference type="Proteomes" id="UP001236652">
    <property type="component" value="Chromosome"/>
</dbReference>
<accession>A0ABY8V0V8</accession>